<evidence type="ECO:0000313" key="2">
    <source>
        <dbReference type="Proteomes" id="UP001443914"/>
    </source>
</evidence>
<dbReference type="Proteomes" id="UP001443914">
    <property type="component" value="Unassembled WGS sequence"/>
</dbReference>
<name>A0AAW1GKV6_SAPOF</name>
<accession>A0AAW1GKV6</accession>
<protein>
    <submittedName>
        <fullName evidence="1">Uncharacterized protein</fullName>
    </submittedName>
</protein>
<organism evidence="1 2">
    <name type="scientific">Saponaria officinalis</name>
    <name type="common">Common soapwort</name>
    <name type="synonym">Lychnis saponaria</name>
    <dbReference type="NCBI Taxonomy" id="3572"/>
    <lineage>
        <taxon>Eukaryota</taxon>
        <taxon>Viridiplantae</taxon>
        <taxon>Streptophyta</taxon>
        <taxon>Embryophyta</taxon>
        <taxon>Tracheophyta</taxon>
        <taxon>Spermatophyta</taxon>
        <taxon>Magnoliopsida</taxon>
        <taxon>eudicotyledons</taxon>
        <taxon>Gunneridae</taxon>
        <taxon>Pentapetalae</taxon>
        <taxon>Caryophyllales</taxon>
        <taxon>Caryophyllaceae</taxon>
        <taxon>Caryophylleae</taxon>
        <taxon>Saponaria</taxon>
    </lineage>
</organism>
<gene>
    <name evidence="1" type="ORF">RND81_14G022000</name>
</gene>
<keyword evidence="2" id="KW-1185">Reference proteome</keyword>
<proteinExistence type="predicted"/>
<comment type="caution">
    <text evidence="1">The sequence shown here is derived from an EMBL/GenBank/DDBJ whole genome shotgun (WGS) entry which is preliminary data.</text>
</comment>
<reference evidence="1" key="1">
    <citation type="submission" date="2024-03" db="EMBL/GenBank/DDBJ databases">
        <title>WGS assembly of Saponaria officinalis var. Norfolk2.</title>
        <authorList>
            <person name="Jenkins J."/>
            <person name="Shu S."/>
            <person name="Grimwood J."/>
            <person name="Barry K."/>
            <person name="Goodstein D."/>
            <person name="Schmutz J."/>
            <person name="Leebens-Mack J."/>
            <person name="Osbourn A."/>
        </authorList>
    </citation>
    <scope>NUCLEOTIDE SEQUENCE [LARGE SCALE GENOMIC DNA]</scope>
    <source>
        <strain evidence="1">JIC</strain>
    </source>
</reference>
<sequence length="119" mass="12566">MGLPQKAQMASFVLPSLSLLRPSSSSSSPLSLSLFPHSLSTTATTTTLRTSTAATALTRSISIASVGVGEDLTENYDEYLPKGDMSDRQRAGILLHPTSLSGPHGLTNHHHPLCSLPQL</sequence>
<dbReference type="AlphaFoldDB" id="A0AAW1GKV6"/>
<dbReference type="EMBL" id="JBDFQZ010000014">
    <property type="protein sequence ID" value="KAK9664144.1"/>
    <property type="molecule type" value="Genomic_DNA"/>
</dbReference>
<evidence type="ECO:0000313" key="1">
    <source>
        <dbReference type="EMBL" id="KAK9664144.1"/>
    </source>
</evidence>